<dbReference type="InterPro" id="IPR003593">
    <property type="entry name" value="AAA+_ATPase"/>
</dbReference>
<dbReference type="Proteomes" id="UP000236146">
    <property type="component" value="Unassembled WGS sequence"/>
</dbReference>
<evidence type="ECO:0000313" key="6">
    <source>
        <dbReference type="Proteomes" id="UP000236146"/>
    </source>
</evidence>
<dbReference type="EMBL" id="MNLH01000005">
    <property type="protein sequence ID" value="PNS43007.1"/>
    <property type="molecule type" value="Genomic_DNA"/>
</dbReference>
<evidence type="ECO:0000256" key="2">
    <source>
        <dbReference type="ARBA" id="ARBA00022840"/>
    </source>
</evidence>
<dbReference type="PANTHER" id="PTHR42855">
    <property type="entry name" value="ABC TRANSPORTER ATP-BINDING SUBUNIT"/>
    <property type="match status" value="1"/>
</dbReference>
<accession>A0A2K1STY5</accession>
<evidence type="ECO:0000256" key="3">
    <source>
        <dbReference type="SAM" id="MobiDB-lite"/>
    </source>
</evidence>
<name>A0A2K1STY5_GARVA</name>
<dbReference type="PANTHER" id="PTHR42855:SF1">
    <property type="entry name" value="ABC TRANSPORTER DOMAIN-CONTAINING PROTEIN"/>
    <property type="match status" value="1"/>
</dbReference>
<dbReference type="PROSITE" id="PS50893">
    <property type="entry name" value="ABC_TRANSPORTER_2"/>
    <property type="match status" value="1"/>
</dbReference>
<dbReference type="GO" id="GO:0016887">
    <property type="term" value="F:ATP hydrolysis activity"/>
    <property type="evidence" value="ECO:0007669"/>
    <property type="project" value="InterPro"/>
</dbReference>
<dbReference type="InterPro" id="IPR027417">
    <property type="entry name" value="P-loop_NTPase"/>
</dbReference>
<dbReference type="OrthoDB" id="3239744at2"/>
<dbReference type="GO" id="GO:0005524">
    <property type="term" value="F:ATP binding"/>
    <property type="evidence" value="ECO:0007669"/>
    <property type="project" value="UniProtKB-KW"/>
</dbReference>
<dbReference type="AlphaFoldDB" id="A0A2K1STY5"/>
<feature type="region of interest" description="Disordered" evidence="3">
    <location>
        <begin position="259"/>
        <end position="309"/>
    </location>
</feature>
<gene>
    <name evidence="5" type="ORF">BFS05_05285</name>
</gene>
<proteinExistence type="predicted"/>
<dbReference type="SUPFAM" id="SSF52540">
    <property type="entry name" value="P-loop containing nucleoside triphosphate hydrolases"/>
    <property type="match status" value="2"/>
</dbReference>
<evidence type="ECO:0000313" key="5">
    <source>
        <dbReference type="EMBL" id="PNS43007.1"/>
    </source>
</evidence>
<sequence length="533" mass="59385">MDQSAVRLNGVSHSFDGDVLVLNDISSHVSNTRIAVVGDNGSGKSTLLRIIAGTISPSHGSVVLGSAPYFMAQNRSPDDNRTVAEFLGVEWFLRSSERLEEGNYNEEDLAYLSDKWELASLLESVKEEWFPQLEYSRLISEISGGEFANLGLARAQIAKPRICLLDEPSNNLDFAGRERLVRFIADFKYTLIVATHDRNIMDCFDKIWEIRDGRLTQIDGSFADYLNHVKNRRAEATHELNKARKEVKRLKSSLRELEQRQSIRRNGNQRASIQKRGSKMSMNGLKSKSEGTLSRQRSQLTEKRQDAAETELAAKNNIEKEHTMRLDGLLSDQEGSRRQIICLSSCTGWQTIIGGDDRVALVGANGVGKSRLIASINNSSLRCSGPAWAEPLTPDLESIGILSQNSLHLDHSKTIWDELVQGIPNLERQRVFAVIARLDFSSATPDSLVSELSGGEQFRLSLAKLLLATPPKQLIVLDEPTNSLDIQSLREVRDLLSQFEGALLVISHDRDFLESLSITRWLELSSSGLSELA</sequence>
<dbReference type="RefSeq" id="WP_103014076.1">
    <property type="nucleotide sequence ID" value="NZ_MNLH01000005.1"/>
</dbReference>
<reference evidence="5 6" key="1">
    <citation type="submission" date="2016-10" db="EMBL/GenBank/DDBJ databases">
        <authorList>
            <person name="Varghese N."/>
        </authorList>
    </citation>
    <scope>NUCLEOTIDE SEQUENCE [LARGE SCALE GENOMIC DNA]</scope>
    <source>
        <strain evidence="5 6">KA00225</strain>
    </source>
</reference>
<dbReference type="Pfam" id="PF00005">
    <property type="entry name" value="ABC_tran"/>
    <property type="match status" value="2"/>
</dbReference>
<feature type="domain" description="ABC transporter" evidence="4">
    <location>
        <begin position="6"/>
        <end position="237"/>
    </location>
</feature>
<comment type="caution">
    <text evidence="5">The sequence shown here is derived from an EMBL/GenBank/DDBJ whole genome shotgun (WGS) entry which is preliminary data.</text>
</comment>
<keyword evidence="1" id="KW-0547">Nucleotide-binding</keyword>
<evidence type="ECO:0000259" key="4">
    <source>
        <dbReference type="PROSITE" id="PS50893"/>
    </source>
</evidence>
<organism evidence="5 6">
    <name type="scientific">Gardnerella vaginalis</name>
    <dbReference type="NCBI Taxonomy" id="2702"/>
    <lineage>
        <taxon>Bacteria</taxon>
        <taxon>Bacillati</taxon>
        <taxon>Actinomycetota</taxon>
        <taxon>Actinomycetes</taxon>
        <taxon>Bifidobacteriales</taxon>
        <taxon>Bifidobacteriaceae</taxon>
        <taxon>Gardnerella</taxon>
    </lineage>
</organism>
<keyword evidence="2" id="KW-0067">ATP-binding</keyword>
<protein>
    <recommendedName>
        <fullName evidence="4">ABC transporter domain-containing protein</fullName>
    </recommendedName>
</protein>
<dbReference type="InterPro" id="IPR051309">
    <property type="entry name" value="ABCF_ATPase"/>
</dbReference>
<dbReference type="InterPro" id="IPR003439">
    <property type="entry name" value="ABC_transporter-like_ATP-bd"/>
</dbReference>
<evidence type="ECO:0000256" key="1">
    <source>
        <dbReference type="ARBA" id="ARBA00022741"/>
    </source>
</evidence>
<dbReference type="Gene3D" id="3.40.50.300">
    <property type="entry name" value="P-loop containing nucleotide triphosphate hydrolases"/>
    <property type="match status" value="2"/>
</dbReference>
<feature type="compositionally biased region" description="Polar residues" evidence="3">
    <location>
        <begin position="280"/>
        <end position="299"/>
    </location>
</feature>
<dbReference type="SMART" id="SM00382">
    <property type="entry name" value="AAA"/>
    <property type="match status" value="2"/>
</dbReference>